<dbReference type="OrthoDB" id="8015657at2759"/>
<dbReference type="KEGG" id="bbel:109467583"/>
<dbReference type="Proteomes" id="UP000515135">
    <property type="component" value="Unplaced"/>
</dbReference>
<evidence type="ECO:0000313" key="3">
    <source>
        <dbReference type="RefSeq" id="XP_019621161.1"/>
    </source>
</evidence>
<evidence type="ECO:0000256" key="1">
    <source>
        <dbReference type="SAM" id="MobiDB-lite"/>
    </source>
</evidence>
<feature type="region of interest" description="Disordered" evidence="1">
    <location>
        <begin position="193"/>
        <end position="320"/>
    </location>
</feature>
<dbReference type="AlphaFoldDB" id="A0A6P4YV89"/>
<reference evidence="3" key="1">
    <citation type="submission" date="2025-08" db="UniProtKB">
        <authorList>
            <consortium name="RefSeq"/>
        </authorList>
    </citation>
    <scope>IDENTIFICATION</scope>
    <source>
        <tissue evidence="3">Gonad</tissue>
    </source>
</reference>
<feature type="region of interest" description="Disordered" evidence="1">
    <location>
        <begin position="413"/>
        <end position="466"/>
    </location>
</feature>
<protein>
    <submittedName>
        <fullName evidence="3">DNA topoisomerase 1-like</fullName>
    </submittedName>
</protein>
<name>A0A6P4YV89_BRABE</name>
<feature type="region of interest" description="Disordered" evidence="1">
    <location>
        <begin position="1"/>
        <end position="22"/>
    </location>
</feature>
<organism evidence="2 3">
    <name type="scientific">Branchiostoma belcheri</name>
    <name type="common">Amphioxus</name>
    <dbReference type="NCBI Taxonomy" id="7741"/>
    <lineage>
        <taxon>Eukaryota</taxon>
        <taxon>Metazoa</taxon>
        <taxon>Chordata</taxon>
        <taxon>Cephalochordata</taxon>
        <taxon>Leptocardii</taxon>
        <taxon>Amphioxiformes</taxon>
        <taxon>Branchiostomatidae</taxon>
        <taxon>Branchiostoma</taxon>
    </lineage>
</organism>
<gene>
    <name evidence="3" type="primary">LOC109467583</name>
</gene>
<dbReference type="RefSeq" id="XP_019621161.1">
    <property type="nucleotide sequence ID" value="XM_019765602.1"/>
</dbReference>
<feature type="region of interest" description="Disordered" evidence="1">
    <location>
        <begin position="53"/>
        <end position="128"/>
    </location>
</feature>
<feature type="compositionally biased region" description="Polar residues" evidence="1">
    <location>
        <begin position="92"/>
        <end position="103"/>
    </location>
</feature>
<feature type="compositionally biased region" description="Basic and acidic residues" evidence="1">
    <location>
        <begin position="455"/>
        <end position="466"/>
    </location>
</feature>
<dbReference type="GeneID" id="109467583"/>
<sequence length="466" mass="54557">MADDFAANSVPGVSTDDLSRGNMLPAIQNVATAKSIFRLPDSDNNDCIQPYAIEYQDGGDDDHDDKSTKHDNNTCIQPYAVGYQEKEDNYAEKSSTFQTSPTDVSPPAVVEPEESPPQPADVASRPPDPLYVRWAGQRFWCTKRILDWQRQALRAREDPDAALKPVREYGEESAVLQNAENVEIGLEGHYENDKELGHYENDKEQRHYENDKEQRHYENDKQKEQRHYENDKEHRKYENDKEQRHYENDKQKVQRHYENDKEHRHYENDKEQRHYENDKQKEQRHYENDKKQRHYENDKEQRHYENDKEQRHYQNDEEHSNLSTHVYADLDPDFLAAQDAIQNVTAQPFYEMDVAPADEEQEQPFYKMDVTAAKDTEKQEQPFYEMKAASTDENEQVRNTKVTETLAVEDRTVETLAATSQEKMEKKPPGLLQTESLENTGVSIQAGSTPEEELERLYESRKTTGT</sequence>
<keyword evidence="2" id="KW-1185">Reference proteome</keyword>
<proteinExistence type="predicted"/>
<feature type="compositionally biased region" description="Polar residues" evidence="1">
    <location>
        <begin position="433"/>
        <end position="448"/>
    </location>
</feature>
<evidence type="ECO:0000313" key="2">
    <source>
        <dbReference type="Proteomes" id="UP000515135"/>
    </source>
</evidence>
<accession>A0A6P4YV89</accession>